<dbReference type="SMART" id="SM00347">
    <property type="entry name" value="HTH_MARR"/>
    <property type="match status" value="1"/>
</dbReference>
<dbReference type="InterPro" id="IPR036388">
    <property type="entry name" value="WH-like_DNA-bd_sf"/>
</dbReference>
<dbReference type="InterPro" id="IPR000835">
    <property type="entry name" value="HTH_MarR-typ"/>
</dbReference>
<reference evidence="4" key="1">
    <citation type="journal article" date="2019" name="Int. J. Syst. Evol. Microbiol.">
        <title>The Global Catalogue of Microorganisms (GCM) 10K type strain sequencing project: providing services to taxonomists for standard genome sequencing and annotation.</title>
        <authorList>
            <consortium name="The Broad Institute Genomics Platform"/>
            <consortium name="The Broad Institute Genome Sequencing Center for Infectious Disease"/>
            <person name="Wu L."/>
            <person name="Ma J."/>
        </authorList>
    </citation>
    <scope>NUCLEOTIDE SEQUENCE [LARGE SCALE GENOMIC DNA]</scope>
    <source>
        <strain evidence="4">JCM 17986</strain>
    </source>
</reference>
<name>A0ABP9I5L3_9ACTN</name>
<comment type="caution">
    <text evidence="3">The sequence shown here is derived from an EMBL/GenBank/DDBJ whole genome shotgun (WGS) entry which is preliminary data.</text>
</comment>
<evidence type="ECO:0000313" key="4">
    <source>
        <dbReference type="Proteomes" id="UP001500466"/>
    </source>
</evidence>
<dbReference type="PROSITE" id="PS50995">
    <property type="entry name" value="HTH_MARR_2"/>
    <property type="match status" value="1"/>
</dbReference>
<organism evidence="3 4">
    <name type="scientific">Yinghuangia aomiensis</name>
    <dbReference type="NCBI Taxonomy" id="676205"/>
    <lineage>
        <taxon>Bacteria</taxon>
        <taxon>Bacillati</taxon>
        <taxon>Actinomycetota</taxon>
        <taxon>Actinomycetes</taxon>
        <taxon>Kitasatosporales</taxon>
        <taxon>Streptomycetaceae</taxon>
        <taxon>Yinghuangia</taxon>
    </lineage>
</organism>
<evidence type="ECO:0000256" key="1">
    <source>
        <dbReference type="SAM" id="MobiDB-lite"/>
    </source>
</evidence>
<dbReference type="RefSeq" id="WP_345679853.1">
    <property type="nucleotide sequence ID" value="NZ_BAABHS010000036.1"/>
</dbReference>
<evidence type="ECO:0000259" key="2">
    <source>
        <dbReference type="PROSITE" id="PS50995"/>
    </source>
</evidence>
<dbReference type="Proteomes" id="UP001500466">
    <property type="component" value="Unassembled WGS sequence"/>
</dbReference>
<gene>
    <name evidence="3" type="ORF">GCM10023205_70160</name>
</gene>
<feature type="domain" description="HTH marR-type" evidence="2">
    <location>
        <begin position="30"/>
        <end position="168"/>
    </location>
</feature>
<dbReference type="PANTHER" id="PTHR33164">
    <property type="entry name" value="TRANSCRIPTIONAL REGULATOR, MARR FAMILY"/>
    <property type="match status" value="1"/>
</dbReference>
<dbReference type="PANTHER" id="PTHR33164:SF43">
    <property type="entry name" value="HTH-TYPE TRANSCRIPTIONAL REPRESSOR YETL"/>
    <property type="match status" value="1"/>
</dbReference>
<dbReference type="PRINTS" id="PR00598">
    <property type="entry name" value="HTHMARR"/>
</dbReference>
<proteinExistence type="predicted"/>
<accession>A0ABP9I5L3</accession>
<dbReference type="EMBL" id="BAABHS010000036">
    <property type="protein sequence ID" value="GAA4989043.1"/>
    <property type="molecule type" value="Genomic_DNA"/>
</dbReference>
<evidence type="ECO:0000313" key="3">
    <source>
        <dbReference type="EMBL" id="GAA4989043.1"/>
    </source>
</evidence>
<dbReference type="Gene3D" id="1.10.10.10">
    <property type="entry name" value="Winged helix-like DNA-binding domain superfamily/Winged helix DNA-binding domain"/>
    <property type="match status" value="1"/>
</dbReference>
<dbReference type="InterPro" id="IPR036390">
    <property type="entry name" value="WH_DNA-bd_sf"/>
</dbReference>
<protein>
    <recommendedName>
        <fullName evidence="2">HTH marR-type domain-containing protein</fullName>
    </recommendedName>
</protein>
<keyword evidence="4" id="KW-1185">Reference proteome</keyword>
<feature type="region of interest" description="Disordered" evidence="1">
    <location>
        <begin position="1"/>
        <end position="29"/>
    </location>
</feature>
<dbReference type="InterPro" id="IPR039422">
    <property type="entry name" value="MarR/SlyA-like"/>
</dbReference>
<sequence length="169" mass="18335">MNSPARGRIADSSPASAGSTEPAGAGAVPDDPAYVAAYRAFAAMRNLVLGSDDRRREVADATGLSFSRSRALRRLARKPMRMTELAAEMATDKPYTTLIVDDLERRGLVVRTVSPQDRRAKVVSVTDAGREMADLATRILSRPPTALREALSVEELAVLEQLLSKIEIR</sequence>
<dbReference type="SUPFAM" id="SSF46785">
    <property type="entry name" value="Winged helix' DNA-binding domain"/>
    <property type="match status" value="1"/>
</dbReference>
<dbReference type="Pfam" id="PF12802">
    <property type="entry name" value="MarR_2"/>
    <property type="match status" value="1"/>
</dbReference>